<dbReference type="Gene3D" id="3.30.1450.10">
    <property type="match status" value="1"/>
</dbReference>
<protein>
    <submittedName>
        <fullName evidence="5">Outer membrane protein assembly factor BamE</fullName>
    </submittedName>
</protein>
<gene>
    <name evidence="5" type="primary">bamE</name>
    <name evidence="5" type="ORF">CI610_03552</name>
</gene>
<dbReference type="GO" id="GO:0043165">
    <property type="term" value="P:Gram-negative-bacterium-type cell outer membrane assembly"/>
    <property type="evidence" value="ECO:0007669"/>
    <property type="project" value="TreeGrafter"/>
</dbReference>
<evidence type="ECO:0000259" key="4">
    <source>
        <dbReference type="Pfam" id="PF04355"/>
    </source>
</evidence>
<dbReference type="InterPro" id="IPR026592">
    <property type="entry name" value="BamE"/>
</dbReference>
<dbReference type="EMBL" id="NSIT01000534">
    <property type="protein sequence ID" value="PJE77524.1"/>
    <property type="molecule type" value="Genomic_DNA"/>
</dbReference>
<keyword evidence="1" id="KW-0732">Signal</keyword>
<evidence type="ECO:0000256" key="3">
    <source>
        <dbReference type="ARBA" id="ARBA00023237"/>
    </source>
</evidence>
<comment type="caution">
    <text evidence="5">The sequence shown here is derived from an EMBL/GenBank/DDBJ whole genome shotgun (WGS) entry which is preliminary data.</text>
</comment>
<dbReference type="AlphaFoldDB" id="A0A2H9T2V5"/>
<keyword evidence="2" id="KW-0472">Membrane</keyword>
<evidence type="ECO:0000256" key="1">
    <source>
        <dbReference type="ARBA" id="ARBA00022729"/>
    </source>
</evidence>
<dbReference type="PANTHER" id="PTHR37482">
    <property type="entry name" value="OUTER MEMBRANE PROTEIN ASSEMBLY FACTOR BAME"/>
    <property type="match status" value="1"/>
</dbReference>
<accession>A0A2H9T2V5</accession>
<feature type="domain" description="Outer membrane protein assembly factor BamE" evidence="4">
    <location>
        <begin position="44"/>
        <end position="112"/>
    </location>
</feature>
<dbReference type="PANTHER" id="PTHR37482:SF1">
    <property type="entry name" value="OUTER MEMBRANE PROTEIN ASSEMBLY FACTOR BAME"/>
    <property type="match status" value="1"/>
</dbReference>
<dbReference type="InterPro" id="IPR037873">
    <property type="entry name" value="BamE-like"/>
</dbReference>
<reference evidence="5" key="1">
    <citation type="journal article" date="2017" name="Appl. Environ. Microbiol.">
        <title>Molecular characterization of an Endozoicomonas-like organism causing infection in king scallop Pecten maximus L.</title>
        <authorList>
            <person name="Cano I."/>
            <person name="van Aerle R."/>
            <person name="Ross S."/>
            <person name="Verner-Jeffreys D.W."/>
            <person name="Paley R.K."/>
            <person name="Rimmer G."/>
            <person name="Ryder D."/>
            <person name="Hooper P."/>
            <person name="Stone D."/>
            <person name="Feist S.W."/>
        </authorList>
    </citation>
    <scope>NUCLEOTIDE SEQUENCE</scope>
</reference>
<evidence type="ECO:0000256" key="2">
    <source>
        <dbReference type="ARBA" id="ARBA00023136"/>
    </source>
</evidence>
<dbReference type="GO" id="GO:0030674">
    <property type="term" value="F:protein-macromolecule adaptor activity"/>
    <property type="evidence" value="ECO:0007669"/>
    <property type="project" value="TreeGrafter"/>
</dbReference>
<name>A0A2H9T2V5_9ZZZZ</name>
<dbReference type="PROSITE" id="PS51257">
    <property type="entry name" value="PROKAR_LIPOPROTEIN"/>
    <property type="match status" value="1"/>
</dbReference>
<organism evidence="5">
    <name type="scientific">invertebrate metagenome</name>
    <dbReference type="NCBI Taxonomy" id="1711999"/>
    <lineage>
        <taxon>unclassified sequences</taxon>
        <taxon>metagenomes</taxon>
        <taxon>organismal metagenomes</taxon>
    </lineage>
</organism>
<dbReference type="HAMAP" id="MF_00925">
    <property type="entry name" value="OM_assembly_BamE"/>
    <property type="match status" value="1"/>
</dbReference>
<dbReference type="GO" id="GO:0051205">
    <property type="term" value="P:protein insertion into membrane"/>
    <property type="evidence" value="ECO:0007669"/>
    <property type="project" value="TreeGrafter"/>
</dbReference>
<keyword evidence="3" id="KW-0998">Cell outer membrane</keyword>
<sequence>MQKTLFFTVAFYMSALLTGCASSTDGGSKLINFPGAYRIDIQQGNVITQDMVNQLRLGMTRNQVLYVMGSPLLKDSFDRNRWDYVYSLQPGNKKRHQENLILFFDNDKLIKIDGSVVTDKTDTSET</sequence>
<dbReference type="GO" id="GO:1990063">
    <property type="term" value="C:Bam protein complex"/>
    <property type="evidence" value="ECO:0007669"/>
    <property type="project" value="TreeGrafter"/>
</dbReference>
<dbReference type="Pfam" id="PF04355">
    <property type="entry name" value="BamE"/>
    <property type="match status" value="1"/>
</dbReference>
<dbReference type="InterPro" id="IPR007450">
    <property type="entry name" value="BamE_dom"/>
</dbReference>
<evidence type="ECO:0000313" key="5">
    <source>
        <dbReference type="EMBL" id="PJE77524.1"/>
    </source>
</evidence>
<proteinExistence type="inferred from homology"/>